<dbReference type="Pfam" id="PF07730">
    <property type="entry name" value="HisKA_3"/>
    <property type="match status" value="2"/>
</dbReference>
<dbReference type="InterPro" id="IPR011712">
    <property type="entry name" value="Sig_transdc_His_kin_sub3_dim/P"/>
</dbReference>
<evidence type="ECO:0000256" key="9">
    <source>
        <dbReference type="SAM" id="Phobius"/>
    </source>
</evidence>
<evidence type="ECO:0000256" key="3">
    <source>
        <dbReference type="ARBA" id="ARBA00022553"/>
    </source>
</evidence>
<dbReference type="Pfam" id="PF02518">
    <property type="entry name" value="HATPase_c"/>
    <property type="match status" value="1"/>
</dbReference>
<feature type="transmembrane region" description="Helical" evidence="9">
    <location>
        <begin position="137"/>
        <end position="154"/>
    </location>
</feature>
<evidence type="ECO:0000256" key="5">
    <source>
        <dbReference type="ARBA" id="ARBA00022741"/>
    </source>
</evidence>
<evidence type="ECO:0000259" key="11">
    <source>
        <dbReference type="Pfam" id="PF07730"/>
    </source>
</evidence>
<dbReference type="KEGG" id="psuu:Psuf_069480"/>
<proteinExistence type="predicted"/>
<organism evidence="13 14">
    <name type="scientific">Phytohabitans suffuscus</name>
    <dbReference type="NCBI Taxonomy" id="624315"/>
    <lineage>
        <taxon>Bacteria</taxon>
        <taxon>Bacillati</taxon>
        <taxon>Actinomycetota</taxon>
        <taxon>Actinomycetes</taxon>
        <taxon>Micromonosporales</taxon>
        <taxon>Micromonosporaceae</taxon>
    </lineage>
</organism>
<feature type="transmembrane region" description="Helical" evidence="9">
    <location>
        <begin position="12"/>
        <end position="32"/>
    </location>
</feature>
<keyword evidence="4" id="KW-0808">Transferase</keyword>
<dbReference type="SUPFAM" id="SSF55874">
    <property type="entry name" value="ATPase domain of HSP90 chaperone/DNA topoisomerase II/histidine kinase"/>
    <property type="match status" value="1"/>
</dbReference>
<dbReference type="InterPro" id="IPR003594">
    <property type="entry name" value="HATPase_dom"/>
</dbReference>
<evidence type="ECO:0000256" key="2">
    <source>
        <dbReference type="ARBA" id="ARBA00012438"/>
    </source>
</evidence>
<dbReference type="Pfam" id="PF23539">
    <property type="entry name" value="DUF7134"/>
    <property type="match status" value="2"/>
</dbReference>
<feature type="transmembrane region" description="Helical" evidence="9">
    <location>
        <begin position="300"/>
        <end position="317"/>
    </location>
</feature>
<reference evidence="13 14" key="1">
    <citation type="submission" date="2020-03" db="EMBL/GenBank/DDBJ databases">
        <title>Whole genome shotgun sequence of Phytohabitans suffuscus NBRC 105367.</title>
        <authorList>
            <person name="Komaki H."/>
            <person name="Tamura T."/>
        </authorList>
    </citation>
    <scope>NUCLEOTIDE SEQUENCE [LARGE SCALE GENOMIC DNA]</scope>
    <source>
        <strain evidence="13 14">NBRC 105367</strain>
    </source>
</reference>
<gene>
    <name evidence="13" type="ORF">Psuf_069480</name>
</gene>
<dbReference type="PANTHER" id="PTHR24421:SF10">
    <property type="entry name" value="NITRATE_NITRITE SENSOR PROTEIN NARQ"/>
    <property type="match status" value="1"/>
</dbReference>
<dbReference type="Proteomes" id="UP000503011">
    <property type="component" value="Chromosome"/>
</dbReference>
<dbReference type="CDD" id="cd16917">
    <property type="entry name" value="HATPase_UhpB-NarQ-NarX-like"/>
    <property type="match status" value="1"/>
</dbReference>
<keyword evidence="9" id="KW-1133">Transmembrane helix</keyword>
<evidence type="ECO:0000256" key="7">
    <source>
        <dbReference type="ARBA" id="ARBA00022840"/>
    </source>
</evidence>
<dbReference type="RefSeq" id="WP_173161586.1">
    <property type="nucleotide sequence ID" value="NZ_AP022871.1"/>
</dbReference>
<keyword evidence="9" id="KW-0812">Transmembrane</keyword>
<evidence type="ECO:0000256" key="8">
    <source>
        <dbReference type="ARBA" id="ARBA00023012"/>
    </source>
</evidence>
<dbReference type="EMBL" id="AP022871">
    <property type="protein sequence ID" value="BCB89635.1"/>
    <property type="molecule type" value="Genomic_DNA"/>
</dbReference>
<dbReference type="AlphaFoldDB" id="A0A6F8YTY2"/>
<reference evidence="13 14" key="2">
    <citation type="submission" date="2020-03" db="EMBL/GenBank/DDBJ databases">
        <authorList>
            <person name="Ichikawa N."/>
            <person name="Kimura A."/>
            <person name="Kitahashi Y."/>
            <person name="Uohara A."/>
        </authorList>
    </citation>
    <scope>NUCLEOTIDE SEQUENCE [LARGE SCALE GENOMIC DNA]</scope>
    <source>
        <strain evidence="13 14">NBRC 105367</strain>
    </source>
</reference>
<dbReference type="InterPro" id="IPR036890">
    <property type="entry name" value="HATPase_C_sf"/>
</dbReference>
<evidence type="ECO:0000259" key="10">
    <source>
        <dbReference type="Pfam" id="PF02518"/>
    </source>
</evidence>
<dbReference type="Gene3D" id="3.30.565.10">
    <property type="entry name" value="Histidine kinase-like ATPase, C-terminal domain"/>
    <property type="match status" value="1"/>
</dbReference>
<feature type="transmembrane region" description="Helical" evidence="9">
    <location>
        <begin position="323"/>
        <end position="341"/>
    </location>
</feature>
<feature type="domain" description="DUF7134" evidence="12">
    <location>
        <begin position="268"/>
        <end position="389"/>
    </location>
</feature>
<evidence type="ECO:0000313" key="13">
    <source>
        <dbReference type="EMBL" id="BCB89635.1"/>
    </source>
</evidence>
<dbReference type="GO" id="GO:0000155">
    <property type="term" value="F:phosphorelay sensor kinase activity"/>
    <property type="evidence" value="ECO:0007669"/>
    <property type="project" value="InterPro"/>
</dbReference>
<accession>A0A6F8YTY2</accession>
<protein>
    <recommendedName>
        <fullName evidence="2">histidine kinase</fullName>
        <ecNumber evidence="2">2.7.13.3</ecNumber>
    </recommendedName>
</protein>
<dbReference type="EC" id="2.7.13.3" evidence="2"/>
<keyword evidence="7" id="KW-0067">ATP-binding</keyword>
<feature type="transmembrane region" description="Helical" evidence="9">
    <location>
        <begin position="112"/>
        <end position="131"/>
    </location>
</feature>
<feature type="transmembrane region" description="Helical" evidence="9">
    <location>
        <begin position="67"/>
        <end position="100"/>
    </location>
</feature>
<keyword evidence="3" id="KW-0597">Phosphoprotein</keyword>
<comment type="catalytic activity">
    <reaction evidence="1">
        <text>ATP + protein L-histidine = ADP + protein N-phospho-L-histidine.</text>
        <dbReference type="EC" id="2.7.13.3"/>
    </reaction>
</comment>
<feature type="domain" description="Signal transduction histidine kinase subgroup 3 dimerisation and phosphoacceptor" evidence="11">
    <location>
        <begin position="187"/>
        <end position="246"/>
    </location>
</feature>
<keyword evidence="6" id="KW-0418">Kinase</keyword>
<dbReference type="GO" id="GO:0016020">
    <property type="term" value="C:membrane"/>
    <property type="evidence" value="ECO:0007669"/>
    <property type="project" value="InterPro"/>
</dbReference>
<keyword evidence="5" id="KW-0547">Nucleotide-binding</keyword>
<feature type="domain" description="Signal transduction histidine kinase subgroup 3 dimerisation and phosphoacceptor" evidence="11">
    <location>
        <begin position="442"/>
        <end position="505"/>
    </location>
</feature>
<evidence type="ECO:0000256" key="4">
    <source>
        <dbReference type="ARBA" id="ARBA00022679"/>
    </source>
</evidence>
<keyword evidence="8" id="KW-0902">Two-component regulatory system</keyword>
<dbReference type="GO" id="GO:0005524">
    <property type="term" value="F:ATP binding"/>
    <property type="evidence" value="ECO:0007669"/>
    <property type="project" value="UniProtKB-KW"/>
</dbReference>
<evidence type="ECO:0000256" key="6">
    <source>
        <dbReference type="ARBA" id="ARBA00022777"/>
    </source>
</evidence>
<dbReference type="Gene3D" id="1.20.5.1930">
    <property type="match status" value="2"/>
</dbReference>
<evidence type="ECO:0000313" key="14">
    <source>
        <dbReference type="Proteomes" id="UP000503011"/>
    </source>
</evidence>
<feature type="transmembrane region" description="Helical" evidence="9">
    <location>
        <begin position="269"/>
        <end position="288"/>
    </location>
</feature>
<dbReference type="InterPro" id="IPR050482">
    <property type="entry name" value="Sensor_HK_TwoCompSys"/>
</dbReference>
<feature type="domain" description="Histidine kinase/HSP90-like ATPase" evidence="10">
    <location>
        <begin position="548"/>
        <end position="636"/>
    </location>
</feature>
<name>A0A6F8YTY2_9ACTN</name>
<dbReference type="InterPro" id="IPR055558">
    <property type="entry name" value="DUF7134"/>
</dbReference>
<sequence length="643" mass="67065">MDAARGLSGREQLLDAAFGLAVTAVAVASVVTDDPAVAYEFRDPGAVSVLLAVAAGLPLVVRRRWPLAVSLTATAAVTALGALSYRVGEAAFCLMLGLYAAAAHRDRRPASVALAAAYTSFGLLVLLRVPYFEHPLAVFDFLAVTTAWTIGRFARRWRADRDAARARALAAERARAVAAERAVFADRLRIARELHDVVSHTLTVIAVQAGSARYLLGAGDGPLSTIERASRAALDDLRRMLGLLRGDTAVADPVPPPPDPARRQVDARVVDAALAVALAALGLTNVFVADPSVTRDHADPSVGVVGLVLLGCLSVALRRTAPVWVFAVSAGAAMLLTLVGARTDIPGLAMFVALYTVAAWRPFAVSAACLGVIAAADLLTVLVDLPGTGGGLPDLTAPAALIPWGLGLIVRRWRRDRDAAAARAAEALRRAAVEAERAVLAERLRLAAELQDVVAHTLTGIAVQSAVARHQAGGANPAAPALAAIEQASRSALDDLRRMLGVLHADAPLSPSPGVDELPLLASAHRAAHGPVSLTVDDALRGTPASVQITAYRLVQEALTNIRKHAPRAATTVALEVTCDHVVVRVENDGPRAAAPRGDGFGLTGMRERVALFDGRLEAGPRPGGGFSVEAALRLDTDRRVAT</sequence>
<keyword evidence="14" id="KW-1185">Reference proteome</keyword>
<dbReference type="GO" id="GO:0046983">
    <property type="term" value="F:protein dimerization activity"/>
    <property type="evidence" value="ECO:0007669"/>
    <property type="project" value="InterPro"/>
</dbReference>
<evidence type="ECO:0000256" key="1">
    <source>
        <dbReference type="ARBA" id="ARBA00000085"/>
    </source>
</evidence>
<feature type="domain" description="DUF7134" evidence="12">
    <location>
        <begin position="9"/>
        <end position="156"/>
    </location>
</feature>
<dbReference type="PANTHER" id="PTHR24421">
    <property type="entry name" value="NITRATE/NITRITE SENSOR PROTEIN NARX-RELATED"/>
    <property type="match status" value="1"/>
</dbReference>
<evidence type="ECO:0000259" key="12">
    <source>
        <dbReference type="Pfam" id="PF23539"/>
    </source>
</evidence>
<keyword evidence="9" id="KW-0472">Membrane</keyword>